<evidence type="ECO:0000256" key="1">
    <source>
        <dbReference type="ARBA" id="ARBA00022676"/>
    </source>
</evidence>
<dbReference type="EMBL" id="VLLI01000007">
    <property type="protein sequence ID" value="TWI99256.1"/>
    <property type="molecule type" value="Genomic_DNA"/>
</dbReference>
<keyword evidence="2" id="KW-0808">Transferase</keyword>
<evidence type="ECO:0000256" key="3">
    <source>
        <dbReference type="ARBA" id="ARBA00023180"/>
    </source>
</evidence>
<comment type="caution">
    <text evidence="5">The sequence shown here is derived from an EMBL/GenBank/DDBJ whole genome shotgun (WGS) entry which is preliminary data.</text>
</comment>
<dbReference type="Pfam" id="PF04577">
    <property type="entry name" value="Glyco_transf_61"/>
    <property type="match status" value="1"/>
</dbReference>
<keyword evidence="1" id="KW-0328">Glycosyltransferase</keyword>
<dbReference type="GO" id="GO:0016757">
    <property type="term" value="F:glycosyltransferase activity"/>
    <property type="evidence" value="ECO:0007669"/>
    <property type="project" value="UniProtKB-KW"/>
</dbReference>
<reference evidence="5 6" key="1">
    <citation type="submission" date="2019-07" db="EMBL/GenBank/DDBJ databases">
        <title>Genomic Encyclopedia of Archaeal and Bacterial Type Strains, Phase II (KMG-II): from individual species to whole genera.</title>
        <authorList>
            <person name="Goeker M."/>
        </authorList>
    </citation>
    <scope>NUCLEOTIDE SEQUENCE [LARGE SCALE GENOMIC DNA]</scope>
    <source>
        <strain evidence="5 6">ATCC BAA-1854</strain>
    </source>
</reference>
<feature type="domain" description="Glycosyltransferase 61 catalytic" evidence="4">
    <location>
        <begin position="139"/>
        <end position="312"/>
    </location>
</feature>
<dbReference type="InterPro" id="IPR007657">
    <property type="entry name" value="Glycosyltransferase_61"/>
</dbReference>
<evidence type="ECO:0000313" key="6">
    <source>
        <dbReference type="Proteomes" id="UP000317010"/>
    </source>
</evidence>
<evidence type="ECO:0000259" key="4">
    <source>
        <dbReference type="Pfam" id="PF04577"/>
    </source>
</evidence>
<dbReference type="Proteomes" id="UP000317010">
    <property type="component" value="Unassembled WGS sequence"/>
</dbReference>
<evidence type="ECO:0000256" key="2">
    <source>
        <dbReference type="ARBA" id="ARBA00022679"/>
    </source>
</evidence>
<sequence length="374" mass="42833">MFRKGILDVLRRFKIYRAYSLIPKGEINFSQLEDAKVLKADEYPPIKRKTPFTIGEGIYWKFEQSLNDVPQKTFVIEANGWRVWGNQGAAINSKEYLFKDVSREFEKPGHSIFLQLKLAPLVHLAGTSALINASGADMYYHWMVDILPRLKLLLDCNFNNENIDHYIVDYRGISFQTETLAILGINDDKISRADNHFNYHVLAERLIVPSLASKLDVVSADACGFLRDTFLKEEKISSFGKKIYLKRTGKRKLINQAEIEEYLESLGFQAVQCENYSVEEQVAIFQHADIVIGPHGAAFTNVVFCKPGTKVIEFFSPRWINQCYWTICNEVALEYYYLIGEGPPPADHSDAKGTTADIQLNPDKIKQLFKQFHI</sequence>
<keyword evidence="3" id="KW-0325">Glycoprotein</keyword>
<organism evidence="5 6">
    <name type="scientific">Mucilaginibacter frigoritolerans</name>
    <dbReference type="NCBI Taxonomy" id="652788"/>
    <lineage>
        <taxon>Bacteria</taxon>
        <taxon>Pseudomonadati</taxon>
        <taxon>Bacteroidota</taxon>
        <taxon>Sphingobacteriia</taxon>
        <taxon>Sphingobacteriales</taxon>
        <taxon>Sphingobacteriaceae</taxon>
        <taxon>Mucilaginibacter</taxon>
    </lineage>
</organism>
<gene>
    <name evidence="5" type="ORF">JN11_02573</name>
</gene>
<protein>
    <submittedName>
        <fullName evidence="5">Uncharacterized protein DUF563</fullName>
    </submittedName>
</protein>
<name>A0A562U1T4_9SPHI</name>
<dbReference type="InterPro" id="IPR049625">
    <property type="entry name" value="Glyco_transf_61_cat"/>
</dbReference>
<dbReference type="PANTHER" id="PTHR20961">
    <property type="entry name" value="GLYCOSYLTRANSFERASE"/>
    <property type="match status" value="1"/>
</dbReference>
<proteinExistence type="predicted"/>
<accession>A0A562U1T4</accession>
<evidence type="ECO:0000313" key="5">
    <source>
        <dbReference type="EMBL" id="TWI99256.1"/>
    </source>
</evidence>
<dbReference type="AlphaFoldDB" id="A0A562U1T4"/>
<keyword evidence="6" id="KW-1185">Reference proteome</keyword>